<protein>
    <submittedName>
        <fullName evidence="2">Uncharacterized protein</fullName>
    </submittedName>
</protein>
<reference evidence="2 3" key="1">
    <citation type="submission" date="2016-06" db="EMBL/GenBank/DDBJ databases">
        <authorList>
            <person name="Kjaerup R.B."/>
            <person name="Dalgaard T.S."/>
            <person name="Juul-Madsen H.R."/>
        </authorList>
    </citation>
    <scope>NUCLEOTIDE SEQUENCE [LARGE SCALE GENOMIC DNA]</scope>
    <source>
        <strain evidence="2 3">DSM 45097</strain>
    </source>
</reference>
<keyword evidence="3" id="KW-1185">Reference proteome</keyword>
<proteinExistence type="predicted"/>
<sequence length="65" mass="6668">MTAPGIVRPALFLATPTVDGPDGPGIAFDRSAEGMRRLRDPFAVHPAAPAAMGDHSTTPGGRTGR</sequence>
<feature type="region of interest" description="Disordered" evidence="1">
    <location>
        <begin position="44"/>
        <end position="65"/>
    </location>
</feature>
<evidence type="ECO:0000313" key="2">
    <source>
        <dbReference type="EMBL" id="SCG42053.1"/>
    </source>
</evidence>
<organism evidence="2 3">
    <name type="scientific">Micromonospora siamensis</name>
    <dbReference type="NCBI Taxonomy" id="299152"/>
    <lineage>
        <taxon>Bacteria</taxon>
        <taxon>Bacillati</taxon>
        <taxon>Actinomycetota</taxon>
        <taxon>Actinomycetes</taxon>
        <taxon>Micromonosporales</taxon>
        <taxon>Micromonosporaceae</taxon>
        <taxon>Micromonospora</taxon>
    </lineage>
</organism>
<accession>A0A1C5H7Y6</accession>
<feature type="compositionally biased region" description="Polar residues" evidence="1">
    <location>
        <begin position="55"/>
        <end position="65"/>
    </location>
</feature>
<name>A0A1C5H7Y6_9ACTN</name>
<dbReference type="AlphaFoldDB" id="A0A1C5H7Y6"/>
<evidence type="ECO:0000256" key="1">
    <source>
        <dbReference type="SAM" id="MobiDB-lite"/>
    </source>
</evidence>
<dbReference type="EMBL" id="LT607751">
    <property type="protein sequence ID" value="SCG42053.1"/>
    <property type="molecule type" value="Genomic_DNA"/>
</dbReference>
<dbReference type="Proteomes" id="UP000198210">
    <property type="component" value="Chromosome I"/>
</dbReference>
<evidence type="ECO:0000313" key="3">
    <source>
        <dbReference type="Proteomes" id="UP000198210"/>
    </source>
</evidence>
<dbReference type="RefSeq" id="WP_088969584.1">
    <property type="nucleotide sequence ID" value="NZ_JBHLYF010000014.1"/>
</dbReference>
<gene>
    <name evidence="2" type="ORF">GA0074704_1212</name>
</gene>